<keyword evidence="2" id="KW-0812">Transmembrane</keyword>
<dbReference type="PANTHER" id="PTHR12265">
    <property type="entry name" value="TRANSMEMBRANE PROTEIN 53"/>
    <property type="match status" value="1"/>
</dbReference>
<dbReference type="Proteomes" id="UP000693970">
    <property type="component" value="Unassembled WGS sequence"/>
</dbReference>
<dbReference type="Pfam" id="PF05705">
    <property type="entry name" value="DUF829"/>
    <property type="match status" value="1"/>
</dbReference>
<sequence>MTISTRKRPLVVIAGWLGCRVSQLKHYEALYQSMGFDTFPLVVPTLAVIDRSLEKSATTVPIPYIQWAMQQQQLCTAPLEKKSTVTEWACYTLQRIHIRQPPYFLFHVFSNGGCFLWETVCRILEQGKRGDTSQELQTLTSNCKGVVFDSCPAWMGDDPAGLWKALQHCSPEDRQEAIEKHGQEPLQHLDSRQRNHEYFHYLKTNTMDIPQLYLYSNNDVLSDANHISQLANERQLHQTQPVMQQVWEESMHCAHLRQHPEDYQGAIKDFVQVVTLQSKL</sequence>
<keyword evidence="8" id="KW-1185">Reference proteome</keyword>
<dbReference type="AlphaFoldDB" id="A0A9K3KX58"/>
<dbReference type="GO" id="GO:0031965">
    <property type="term" value="C:nuclear membrane"/>
    <property type="evidence" value="ECO:0007669"/>
    <property type="project" value="UniProtKB-SubCell"/>
</dbReference>
<organism evidence="7 8">
    <name type="scientific">Nitzschia inconspicua</name>
    <dbReference type="NCBI Taxonomy" id="303405"/>
    <lineage>
        <taxon>Eukaryota</taxon>
        <taxon>Sar</taxon>
        <taxon>Stramenopiles</taxon>
        <taxon>Ochrophyta</taxon>
        <taxon>Bacillariophyta</taxon>
        <taxon>Bacillariophyceae</taxon>
        <taxon>Bacillariophycidae</taxon>
        <taxon>Bacillariales</taxon>
        <taxon>Bacillariaceae</taxon>
        <taxon>Nitzschia</taxon>
    </lineage>
</organism>
<reference evidence="7" key="1">
    <citation type="journal article" date="2021" name="Sci. Rep.">
        <title>Diploid genomic architecture of Nitzschia inconspicua, an elite biomass production diatom.</title>
        <authorList>
            <person name="Oliver A."/>
            <person name="Podell S."/>
            <person name="Pinowska A."/>
            <person name="Traller J.C."/>
            <person name="Smith S.R."/>
            <person name="McClure R."/>
            <person name="Beliaev A."/>
            <person name="Bohutskyi P."/>
            <person name="Hill E.A."/>
            <person name="Rabines A."/>
            <person name="Zheng H."/>
            <person name="Allen L.Z."/>
            <person name="Kuo A."/>
            <person name="Grigoriev I.V."/>
            <person name="Allen A.E."/>
            <person name="Hazlebeck D."/>
            <person name="Allen E.E."/>
        </authorList>
    </citation>
    <scope>NUCLEOTIDE SEQUENCE</scope>
    <source>
        <strain evidence="7">Hildebrandi</strain>
    </source>
</reference>
<keyword evidence="5" id="KW-0539">Nucleus</keyword>
<comment type="subcellular location">
    <subcellularLocation>
        <location evidence="6">Endomembrane system</location>
        <topology evidence="6">Single-pass membrane protein</topology>
    </subcellularLocation>
    <subcellularLocation>
        <location evidence="1">Nucleus membrane</location>
    </subcellularLocation>
</comment>
<name>A0A9K3KX58_9STRA</name>
<keyword evidence="3" id="KW-1133">Transmembrane helix</keyword>
<dbReference type="EMBL" id="JAGRRH010000018">
    <property type="protein sequence ID" value="KAG7351112.1"/>
    <property type="molecule type" value="Genomic_DNA"/>
</dbReference>
<accession>A0A9K3KX58</accession>
<evidence type="ECO:0000256" key="3">
    <source>
        <dbReference type="ARBA" id="ARBA00022989"/>
    </source>
</evidence>
<evidence type="ECO:0000256" key="4">
    <source>
        <dbReference type="ARBA" id="ARBA00023136"/>
    </source>
</evidence>
<evidence type="ECO:0000256" key="6">
    <source>
        <dbReference type="ARBA" id="ARBA00037847"/>
    </source>
</evidence>
<dbReference type="OrthoDB" id="77878at2759"/>
<proteinExistence type="predicted"/>
<gene>
    <name evidence="7" type="ORF">IV203_010472</name>
</gene>
<dbReference type="PROSITE" id="PS51257">
    <property type="entry name" value="PROKAR_LIPOPROTEIN"/>
    <property type="match status" value="1"/>
</dbReference>
<keyword evidence="4" id="KW-0472">Membrane</keyword>
<evidence type="ECO:0000256" key="2">
    <source>
        <dbReference type="ARBA" id="ARBA00022692"/>
    </source>
</evidence>
<dbReference type="PANTHER" id="PTHR12265:SF30">
    <property type="entry name" value="TRANSMEMBRANE PROTEIN 53"/>
    <property type="match status" value="1"/>
</dbReference>
<evidence type="ECO:0000256" key="5">
    <source>
        <dbReference type="ARBA" id="ARBA00023242"/>
    </source>
</evidence>
<comment type="caution">
    <text evidence="7">The sequence shown here is derived from an EMBL/GenBank/DDBJ whole genome shotgun (WGS) entry which is preliminary data.</text>
</comment>
<protein>
    <submittedName>
        <fullName evidence="7">Uncharacterized protein</fullName>
    </submittedName>
</protein>
<dbReference type="InterPro" id="IPR008547">
    <property type="entry name" value="DUF829_TMEM53"/>
</dbReference>
<evidence type="ECO:0000256" key="1">
    <source>
        <dbReference type="ARBA" id="ARBA00004126"/>
    </source>
</evidence>
<evidence type="ECO:0000313" key="7">
    <source>
        <dbReference type="EMBL" id="KAG7351112.1"/>
    </source>
</evidence>
<reference evidence="7" key="2">
    <citation type="submission" date="2021-04" db="EMBL/GenBank/DDBJ databases">
        <authorList>
            <person name="Podell S."/>
        </authorList>
    </citation>
    <scope>NUCLEOTIDE SEQUENCE</scope>
    <source>
        <strain evidence="7">Hildebrandi</strain>
    </source>
</reference>
<evidence type="ECO:0000313" key="8">
    <source>
        <dbReference type="Proteomes" id="UP000693970"/>
    </source>
</evidence>